<organism evidence="3 4">
    <name type="scientific">Prauserella rugosa</name>
    <dbReference type="NCBI Taxonomy" id="43354"/>
    <lineage>
        <taxon>Bacteria</taxon>
        <taxon>Bacillati</taxon>
        <taxon>Actinomycetota</taxon>
        <taxon>Actinomycetes</taxon>
        <taxon>Pseudonocardiales</taxon>
        <taxon>Pseudonocardiaceae</taxon>
        <taxon>Prauserella</taxon>
    </lineage>
</organism>
<comment type="caution">
    <text evidence="3">The sequence shown here is derived from an EMBL/GenBank/DDBJ whole genome shotgun (WGS) entry which is preliminary data.</text>
</comment>
<proteinExistence type="predicted"/>
<dbReference type="OrthoDB" id="3638140at2"/>
<accession>A0A660CE54</accession>
<dbReference type="AlphaFoldDB" id="A0A660CE54"/>
<feature type="region of interest" description="Disordered" evidence="1">
    <location>
        <begin position="1"/>
        <end position="72"/>
    </location>
</feature>
<evidence type="ECO:0000313" key="3">
    <source>
        <dbReference type="EMBL" id="TWH19231.1"/>
    </source>
</evidence>
<keyword evidence="2" id="KW-1133">Transmembrane helix</keyword>
<feature type="transmembrane region" description="Helical" evidence="2">
    <location>
        <begin position="81"/>
        <end position="104"/>
    </location>
</feature>
<evidence type="ECO:0000256" key="1">
    <source>
        <dbReference type="SAM" id="MobiDB-lite"/>
    </source>
</evidence>
<keyword evidence="2" id="KW-0472">Membrane</keyword>
<dbReference type="Proteomes" id="UP000317303">
    <property type="component" value="Unassembled WGS sequence"/>
</dbReference>
<feature type="region of interest" description="Disordered" evidence="1">
    <location>
        <begin position="113"/>
        <end position="174"/>
    </location>
</feature>
<feature type="compositionally biased region" description="Low complexity" evidence="1">
    <location>
        <begin position="117"/>
        <end position="156"/>
    </location>
</feature>
<evidence type="ECO:0000313" key="4">
    <source>
        <dbReference type="Proteomes" id="UP000317303"/>
    </source>
</evidence>
<sequence>MTYPPQPPGPGQPDPYGQYGQQPYGGQQPGQYGQPDPYGQQQQYGQPYGQQPYGQPGQYGQQYGMYPGGPGGEPPKKKTGLIIGIVAGIVVVAAGVFAILAWVAPGFLLDDEESAEGENQGGSAESSQQSAPSSEQAPTTEESSAASEPTSESAPAGGAAPDGKSTPEETAEAAADAYNAGDKAAIQRLICPSTGQKAPDIPAGTQVEVTGDADITGDVAQVPAENKGQNTTFNFVLRNEGGSWCYYGDKRS</sequence>
<dbReference type="SUPFAM" id="SSF81995">
    <property type="entry name" value="beta-sandwich domain of Sec23/24"/>
    <property type="match status" value="1"/>
</dbReference>
<keyword evidence="2" id="KW-0812">Transmembrane</keyword>
<feature type="compositionally biased region" description="Low complexity" evidence="1">
    <location>
        <begin position="14"/>
        <end position="65"/>
    </location>
</feature>
<protein>
    <submittedName>
        <fullName evidence="3">Uncharacterized protein</fullName>
    </submittedName>
</protein>
<feature type="compositionally biased region" description="Pro residues" evidence="1">
    <location>
        <begin position="1"/>
        <end position="13"/>
    </location>
</feature>
<dbReference type="EMBL" id="VLJV01000001">
    <property type="protein sequence ID" value="TWH19231.1"/>
    <property type="molecule type" value="Genomic_DNA"/>
</dbReference>
<dbReference type="RefSeq" id="WP_030532682.1">
    <property type="nucleotide sequence ID" value="NZ_JOIJ01000009.1"/>
</dbReference>
<gene>
    <name evidence="3" type="ORF">JD82_01054</name>
</gene>
<reference evidence="3 4" key="1">
    <citation type="submission" date="2019-07" db="EMBL/GenBank/DDBJ databases">
        <title>R&amp;d 2014.</title>
        <authorList>
            <person name="Klenk H.-P."/>
        </authorList>
    </citation>
    <scope>NUCLEOTIDE SEQUENCE [LARGE SCALE GENOMIC DNA]</scope>
    <source>
        <strain evidence="3 4">DSM 43194</strain>
    </source>
</reference>
<evidence type="ECO:0000256" key="2">
    <source>
        <dbReference type="SAM" id="Phobius"/>
    </source>
</evidence>
<keyword evidence="4" id="KW-1185">Reference proteome</keyword>
<name>A0A660CE54_9PSEU</name>